<accession>H6WYI9</accession>
<dbReference type="KEGG" id="vg:14014025"/>
<dbReference type="Proteomes" id="UP000008024">
    <property type="component" value="Segment"/>
</dbReference>
<dbReference type="OrthoDB" id="3970at10239"/>
<evidence type="ECO:0000313" key="2">
    <source>
        <dbReference type="Proteomes" id="UP000008024"/>
    </source>
</evidence>
<organism evidence="1 2">
    <name type="scientific">Hafnia phage Enc34</name>
    <dbReference type="NCBI Taxonomy" id="1150990"/>
    <lineage>
        <taxon>Viruses</taxon>
        <taxon>Duplodnaviria</taxon>
        <taxon>Heunggongvirae</taxon>
        <taxon>Uroviricota</taxon>
        <taxon>Caudoviricetes</taxon>
        <taxon>Casjensviridae</taxon>
        <taxon>Enchivirus</taxon>
        <taxon>Enchivirus Enc34</taxon>
    </lineage>
</organism>
<proteinExistence type="predicted"/>
<protein>
    <submittedName>
        <fullName evidence="1">Uncharacterized protein</fullName>
    </submittedName>
</protein>
<name>H6WYI9_9CAUD</name>
<dbReference type="RefSeq" id="YP_007007032.1">
    <property type="nucleotide sequence ID" value="NC_019524.2"/>
</dbReference>
<dbReference type="GeneID" id="14014025"/>
<evidence type="ECO:0000313" key="1">
    <source>
        <dbReference type="EMBL" id="AFB84044.1"/>
    </source>
</evidence>
<keyword evidence="2" id="KW-1185">Reference proteome</keyword>
<dbReference type="EMBL" id="JQ340774">
    <property type="protein sequence ID" value="AFB84044.1"/>
    <property type="molecule type" value="Genomic_DNA"/>
</dbReference>
<reference evidence="1 2" key="1">
    <citation type="journal article" date="2012" name="J. Virol.">
        <title>Complete Genome Sequence of the Enterobacter cancerogenus Bacteriophage Enc34.</title>
        <authorList>
            <person name="Kazaks A."/>
            <person name="Dislers A."/>
            <person name="Lipowsky G."/>
            <person name="Nikolajeva V."/>
            <person name="Tars K."/>
        </authorList>
    </citation>
    <scope>NUCLEOTIDE SEQUENCE [LARGE SCALE GENOMIC DNA]</scope>
</reference>
<sequence length="331" mass="36128">MAQFFDGYEQFRTTDIPNGPMSMAKYITRGPLSAGGGRLGNSIGISTLNSAYERDWTWSGDTLTVGFACQQFNQRGALFGVKIGDETGVDVPHIVAYTDPTSALITLQSGVDKLEVGYVTPLPGRWYYYEVVMNRTTKVIQVWVNGKADVAYTLPNEIAAAATIRLVFNPFDMMAGVVDFIEDAKIFDDMYARDGGRLGAIQISGRLPNKDKDKQWGVSSPDPAGPHWAMVGVLPPDVNNRFVYTGTNNYHDSYTSGDPLPDNGNIISQGLIALVRKATADPVTIIANINGDTVNMSNIGRGWEYRYTLFSASGYDKASIEAAEFGVRSQL</sequence>